<dbReference type="EMBL" id="PVWK01000160">
    <property type="protein sequence ID" value="PSB23620.1"/>
    <property type="molecule type" value="Genomic_DNA"/>
</dbReference>
<organism evidence="7 8">
    <name type="scientific">Stenomitos frigidus ULC18</name>
    <dbReference type="NCBI Taxonomy" id="2107698"/>
    <lineage>
        <taxon>Bacteria</taxon>
        <taxon>Bacillati</taxon>
        <taxon>Cyanobacteriota</taxon>
        <taxon>Cyanophyceae</taxon>
        <taxon>Leptolyngbyales</taxon>
        <taxon>Leptolyngbyaceae</taxon>
        <taxon>Stenomitos</taxon>
    </lineage>
</organism>
<proteinExistence type="predicted"/>
<dbReference type="AlphaFoldDB" id="A0A2T1DT18"/>
<dbReference type="OrthoDB" id="465874at2"/>
<evidence type="ECO:0000256" key="3">
    <source>
        <dbReference type="ARBA" id="ARBA00022989"/>
    </source>
</evidence>
<reference evidence="8" key="1">
    <citation type="submission" date="2018-02" db="EMBL/GenBank/DDBJ databases">
        <authorList>
            <person name="Moore K."/>
            <person name="Momper L."/>
        </authorList>
    </citation>
    <scope>NUCLEOTIDE SEQUENCE [LARGE SCALE GENOMIC DNA]</scope>
    <source>
        <strain evidence="8">ULC18</strain>
    </source>
</reference>
<keyword evidence="3 5" id="KW-1133">Transmembrane helix</keyword>
<evidence type="ECO:0000313" key="7">
    <source>
        <dbReference type="EMBL" id="PSB23620.1"/>
    </source>
</evidence>
<keyword evidence="2 5" id="KW-0812">Transmembrane</keyword>
<dbReference type="PANTHER" id="PTHR43731:SF9">
    <property type="entry name" value="SLR1461 PROTEIN"/>
    <property type="match status" value="1"/>
</dbReference>
<name>A0A2T1DT18_9CYAN</name>
<dbReference type="InterPro" id="IPR035952">
    <property type="entry name" value="Rhomboid-like_sf"/>
</dbReference>
<keyword evidence="8" id="KW-1185">Reference proteome</keyword>
<evidence type="ECO:0000313" key="8">
    <source>
        <dbReference type="Proteomes" id="UP000239576"/>
    </source>
</evidence>
<dbReference type="GO" id="GO:0004252">
    <property type="term" value="F:serine-type endopeptidase activity"/>
    <property type="evidence" value="ECO:0007669"/>
    <property type="project" value="InterPro"/>
</dbReference>
<evidence type="ECO:0000259" key="6">
    <source>
        <dbReference type="Pfam" id="PF01694"/>
    </source>
</evidence>
<evidence type="ECO:0000256" key="1">
    <source>
        <dbReference type="ARBA" id="ARBA00004141"/>
    </source>
</evidence>
<accession>A0A2T1DT18</accession>
<dbReference type="Gene3D" id="1.20.1540.10">
    <property type="entry name" value="Rhomboid-like"/>
    <property type="match status" value="1"/>
</dbReference>
<evidence type="ECO:0000256" key="2">
    <source>
        <dbReference type="ARBA" id="ARBA00022692"/>
    </source>
</evidence>
<keyword evidence="4 5" id="KW-0472">Membrane</keyword>
<keyword evidence="7" id="KW-0378">Hydrolase</keyword>
<feature type="transmembrane region" description="Helical" evidence="5">
    <location>
        <begin position="123"/>
        <end position="142"/>
    </location>
</feature>
<evidence type="ECO:0000256" key="5">
    <source>
        <dbReference type="SAM" id="Phobius"/>
    </source>
</evidence>
<dbReference type="PANTHER" id="PTHR43731">
    <property type="entry name" value="RHOMBOID PROTEASE"/>
    <property type="match status" value="1"/>
</dbReference>
<evidence type="ECO:0000256" key="4">
    <source>
        <dbReference type="ARBA" id="ARBA00023136"/>
    </source>
</evidence>
<dbReference type="SUPFAM" id="SSF144091">
    <property type="entry name" value="Rhomboid-like"/>
    <property type="match status" value="1"/>
</dbReference>
<dbReference type="Pfam" id="PF01694">
    <property type="entry name" value="Rhomboid"/>
    <property type="match status" value="1"/>
</dbReference>
<comment type="caution">
    <text evidence="7">The sequence shown here is derived from an EMBL/GenBank/DDBJ whole genome shotgun (WGS) entry which is preliminary data.</text>
</comment>
<dbReference type="InterPro" id="IPR022764">
    <property type="entry name" value="Peptidase_S54_rhomboid_dom"/>
</dbReference>
<feature type="transmembrane region" description="Helical" evidence="5">
    <location>
        <begin position="149"/>
        <end position="167"/>
    </location>
</feature>
<feature type="transmembrane region" description="Helical" evidence="5">
    <location>
        <begin position="98"/>
        <end position="117"/>
    </location>
</feature>
<feature type="transmembrane region" description="Helical" evidence="5">
    <location>
        <begin position="18"/>
        <end position="39"/>
    </location>
</feature>
<dbReference type="InterPro" id="IPR050925">
    <property type="entry name" value="Rhomboid_protease_S54"/>
</dbReference>
<feature type="domain" description="Peptidase S54 rhomboid" evidence="6">
    <location>
        <begin position="63"/>
        <end position="193"/>
    </location>
</feature>
<protein>
    <submittedName>
        <fullName evidence="7">Rhomboid family intramembrane serine protease</fullName>
    </submittedName>
</protein>
<feature type="transmembrane region" description="Helical" evidence="5">
    <location>
        <begin position="73"/>
        <end position="91"/>
    </location>
</feature>
<sequence>MSSSAEGKAIAQEFKTHVWLLGGLVAVMWAIEILDQFVFRVGLRQTLDIYGIIPRHVIGLRGILFAPFLHGNFAHLIGNTVPFIALGWLIMLRETNDFFWVSLITAFVSGLGTWIFGSPGIHIGASGVIFGYLGYLLARGYFERSMTAIAMSLFVGALYGSLIWGVLPTRIGISWEGHLFGFIGGVLAAKLLTPKKGVGIGV</sequence>
<dbReference type="RefSeq" id="WP_106261072.1">
    <property type="nucleotide sequence ID" value="NZ_CAWNSW010000141.1"/>
</dbReference>
<keyword evidence="7" id="KW-0645">Protease</keyword>
<dbReference type="GO" id="GO:0016020">
    <property type="term" value="C:membrane"/>
    <property type="evidence" value="ECO:0007669"/>
    <property type="project" value="UniProtKB-SubCell"/>
</dbReference>
<dbReference type="Proteomes" id="UP000239576">
    <property type="component" value="Unassembled WGS sequence"/>
</dbReference>
<comment type="subcellular location">
    <subcellularLocation>
        <location evidence="1">Membrane</location>
        <topology evidence="1">Multi-pass membrane protein</topology>
    </subcellularLocation>
</comment>
<gene>
    <name evidence="7" type="ORF">C7B82_30560</name>
</gene>
<reference evidence="7 8" key="2">
    <citation type="submission" date="2018-03" db="EMBL/GenBank/DDBJ databases">
        <title>The ancient ancestry and fast evolution of plastids.</title>
        <authorList>
            <person name="Moore K.R."/>
            <person name="Magnabosco C."/>
            <person name="Momper L."/>
            <person name="Gold D.A."/>
            <person name="Bosak T."/>
            <person name="Fournier G.P."/>
        </authorList>
    </citation>
    <scope>NUCLEOTIDE SEQUENCE [LARGE SCALE GENOMIC DNA]</scope>
    <source>
        <strain evidence="7 8">ULC18</strain>
    </source>
</reference>
<dbReference type="GO" id="GO:0006508">
    <property type="term" value="P:proteolysis"/>
    <property type="evidence" value="ECO:0007669"/>
    <property type="project" value="UniProtKB-KW"/>
</dbReference>